<keyword evidence="7" id="KW-0687">Ribonucleoprotein</keyword>
<evidence type="ECO:0000256" key="4">
    <source>
        <dbReference type="ARBA" id="ARBA00023015"/>
    </source>
</evidence>
<dbReference type="GO" id="GO:0005739">
    <property type="term" value="C:mitochondrion"/>
    <property type="evidence" value="ECO:0007669"/>
    <property type="project" value="UniProtKB-SubCell"/>
</dbReference>
<evidence type="ECO:0000256" key="5">
    <source>
        <dbReference type="ARBA" id="ARBA00023128"/>
    </source>
</evidence>
<reference evidence="10" key="1">
    <citation type="journal article" date="2020" name="Stud. Mycol.">
        <title>101 Dothideomycetes genomes: a test case for predicting lifestyles and emergence of pathogens.</title>
        <authorList>
            <person name="Haridas S."/>
            <person name="Albert R."/>
            <person name="Binder M."/>
            <person name="Bloem J."/>
            <person name="Labutti K."/>
            <person name="Salamov A."/>
            <person name="Andreopoulos B."/>
            <person name="Baker S."/>
            <person name="Barry K."/>
            <person name="Bills G."/>
            <person name="Bluhm B."/>
            <person name="Cannon C."/>
            <person name="Castanera R."/>
            <person name="Culley D."/>
            <person name="Daum C."/>
            <person name="Ezra D."/>
            <person name="Gonzalez J."/>
            <person name="Henrissat B."/>
            <person name="Kuo A."/>
            <person name="Liang C."/>
            <person name="Lipzen A."/>
            <person name="Lutzoni F."/>
            <person name="Magnuson J."/>
            <person name="Mondo S."/>
            <person name="Nolan M."/>
            <person name="Ohm R."/>
            <person name="Pangilinan J."/>
            <person name="Park H.-J."/>
            <person name="Ramirez L."/>
            <person name="Alfaro M."/>
            <person name="Sun H."/>
            <person name="Tritt A."/>
            <person name="Yoshinaga Y."/>
            <person name="Zwiers L.-H."/>
            <person name="Turgeon B."/>
            <person name="Goodwin S."/>
            <person name="Spatafora J."/>
            <person name="Crous P."/>
            <person name="Grigoriev I."/>
        </authorList>
    </citation>
    <scope>NUCLEOTIDE SEQUENCE</scope>
    <source>
        <strain evidence="10">CBS 115976</strain>
    </source>
</reference>
<evidence type="ECO:0000256" key="6">
    <source>
        <dbReference type="ARBA" id="ARBA00023163"/>
    </source>
</evidence>
<evidence type="ECO:0000256" key="3">
    <source>
        <dbReference type="ARBA" id="ARBA00022980"/>
    </source>
</evidence>
<evidence type="ECO:0000256" key="9">
    <source>
        <dbReference type="SAM" id="MobiDB-lite"/>
    </source>
</evidence>
<feature type="compositionally biased region" description="Basic and acidic residues" evidence="9">
    <location>
        <begin position="417"/>
        <end position="435"/>
    </location>
</feature>
<feature type="region of interest" description="Disordered" evidence="9">
    <location>
        <begin position="658"/>
        <end position="704"/>
    </location>
</feature>
<keyword evidence="4" id="KW-0805">Transcription regulation</keyword>
<gene>
    <name evidence="10" type="ORF">BT63DRAFT_424305</name>
</gene>
<keyword evidence="3" id="KW-0689">Ribosomal protein</keyword>
<evidence type="ECO:0000256" key="1">
    <source>
        <dbReference type="ARBA" id="ARBA00004173"/>
    </source>
</evidence>
<dbReference type="InterPro" id="IPR024629">
    <property type="entry name" value="Ribosomal_mL67"/>
</dbReference>
<dbReference type="GO" id="GO:0000150">
    <property type="term" value="F:DNA strand exchange activity"/>
    <property type="evidence" value="ECO:0007669"/>
    <property type="project" value="InterPro"/>
</dbReference>
<proteinExistence type="inferred from homology"/>
<comment type="similarity">
    <text evidence="2">Belongs to the mitochondrion-specific ribosomal protein mL67 family.</text>
</comment>
<evidence type="ECO:0000313" key="11">
    <source>
        <dbReference type="Proteomes" id="UP000799302"/>
    </source>
</evidence>
<sequence>MPRLRHPHRNFKVRQAKFLGLHHLKYNSAGTYTGFYKGLPISQRRLQYIKKLQALERRKVPNLPLLNNVVGTPMSKSLPLWTQDVRNQNQVITANKRDVATLKLQGFKVKHKVKGGIRMFRHEEFRSSSIYLFSHVVTNQVLYSMTAHIDPAEALPSLTFYGKKTVPAKIRKDNWRPYAVANFSSPDAALLAFTQLRELRMLRDYGWRKLGTHGPNKDKRKKLLMDQRGSSVCDLSTVIVKLNETYEYGDPEDIAQWKAVEALAAEAEYGALSTLKRQIRRAQIILQARRRSKRFRRPEALEQVRIALSGWYKKQTMMYRAMAAVKKVGDARKAAQPMIQKQIGMKIFEVSKINKETGRKRRDVGRRERAGQVKAENGAEMTEKFETTLVMTEEFQEELAAKVEAFVTSMVDGQAKSNEDGKDSQQLAKENDSAAKSKTGSKLAEELRKAKKYPFETPEYSAKYGIRVTVPLPDLVGKMAQMQAKQVLDGIISTYHPGRRRKVRTPRFNPRTQNLFARTIDGYKPYRAPDATAAPSDTEVSTNLPGDPIDIFWVDPVDRKFTTGWPENTTHQSMGPLMGRDQYVFHSPSWYAKNRQAWDPKDPDDEYDMGKDYYIGDDAIDEDIKPRLSKAQRVHRKLPEDPKPVWRPLGWKDIKMERKRGSPRTRDQDKEFKKHWETKKKAQTERQELREKEHTEWVEADPRRAAAEKAALRSASAAAKKAAIHMGKSEGAAKNKPQRKAIRAEYMGFLSELTTRSKSVRP</sequence>
<keyword evidence="6" id="KW-0804">Transcription</keyword>
<feature type="region of interest" description="Disordered" evidence="9">
    <location>
        <begin position="414"/>
        <end position="442"/>
    </location>
</feature>
<evidence type="ECO:0000313" key="10">
    <source>
        <dbReference type="EMBL" id="KAF2670369.1"/>
    </source>
</evidence>
<dbReference type="AlphaFoldDB" id="A0A6A6UDJ0"/>
<accession>A0A6A6UDJ0</accession>
<dbReference type="EMBL" id="MU004234">
    <property type="protein sequence ID" value="KAF2670369.1"/>
    <property type="molecule type" value="Genomic_DNA"/>
</dbReference>
<organism evidence="10 11">
    <name type="scientific">Microthyrium microscopicum</name>
    <dbReference type="NCBI Taxonomy" id="703497"/>
    <lineage>
        <taxon>Eukaryota</taxon>
        <taxon>Fungi</taxon>
        <taxon>Dikarya</taxon>
        <taxon>Ascomycota</taxon>
        <taxon>Pezizomycotina</taxon>
        <taxon>Dothideomycetes</taxon>
        <taxon>Dothideomycetes incertae sedis</taxon>
        <taxon>Microthyriales</taxon>
        <taxon>Microthyriaceae</taxon>
        <taxon>Microthyrium</taxon>
    </lineage>
</organism>
<dbReference type="Proteomes" id="UP000799302">
    <property type="component" value="Unassembled WGS sequence"/>
</dbReference>
<keyword evidence="11" id="KW-1185">Reference proteome</keyword>
<protein>
    <recommendedName>
        <fullName evidence="8">Large ribosomal subunit protein mL67</fullName>
    </recommendedName>
</protein>
<dbReference type="PANTHER" id="PTHR28184">
    <property type="entry name" value="MITOCHONDRIAL HOMOLOGOUS RECOMBINATION PROTEIN 1"/>
    <property type="match status" value="1"/>
</dbReference>
<dbReference type="GO" id="GO:1990904">
    <property type="term" value="C:ribonucleoprotein complex"/>
    <property type="evidence" value="ECO:0007669"/>
    <property type="project" value="UniProtKB-KW"/>
</dbReference>
<evidence type="ECO:0000256" key="8">
    <source>
        <dbReference type="ARBA" id="ARBA00035185"/>
    </source>
</evidence>
<dbReference type="GO" id="GO:0003735">
    <property type="term" value="F:structural constituent of ribosome"/>
    <property type="evidence" value="ECO:0007669"/>
    <property type="project" value="TreeGrafter"/>
</dbReference>
<dbReference type="Pfam" id="PF12829">
    <property type="entry name" value="Mhr1"/>
    <property type="match status" value="1"/>
</dbReference>
<comment type="subcellular location">
    <subcellularLocation>
        <location evidence="1">Mitochondrion</location>
    </subcellularLocation>
</comment>
<dbReference type="GO" id="GO:0005840">
    <property type="term" value="C:ribosome"/>
    <property type="evidence" value="ECO:0007669"/>
    <property type="project" value="UniProtKB-KW"/>
</dbReference>
<name>A0A6A6UDJ0_9PEZI</name>
<dbReference type="OrthoDB" id="5333655at2759"/>
<evidence type="ECO:0000256" key="2">
    <source>
        <dbReference type="ARBA" id="ARBA00010741"/>
    </source>
</evidence>
<dbReference type="GO" id="GO:0003697">
    <property type="term" value="F:single-stranded DNA binding"/>
    <property type="evidence" value="ECO:0007669"/>
    <property type="project" value="InterPro"/>
</dbReference>
<evidence type="ECO:0000256" key="7">
    <source>
        <dbReference type="ARBA" id="ARBA00023274"/>
    </source>
</evidence>
<keyword evidence="5" id="KW-0496">Mitochondrion</keyword>
<dbReference type="PANTHER" id="PTHR28184:SF1">
    <property type="entry name" value="LARGE RIBOSOMAL SUBUNIT PROTEIN ML67"/>
    <property type="match status" value="1"/>
</dbReference>